<evidence type="ECO:0000313" key="2">
    <source>
        <dbReference type="Proteomes" id="UP000887574"/>
    </source>
</evidence>
<dbReference type="Proteomes" id="UP000887574">
    <property type="component" value="Unplaced"/>
</dbReference>
<name>A0A915CQ01_9BILA</name>
<evidence type="ECO:0000256" key="1">
    <source>
        <dbReference type="SAM" id="MobiDB-lite"/>
    </source>
</evidence>
<feature type="region of interest" description="Disordered" evidence="1">
    <location>
        <begin position="22"/>
        <end position="42"/>
    </location>
</feature>
<organism evidence="2 3">
    <name type="scientific">Ditylenchus dipsaci</name>
    <dbReference type="NCBI Taxonomy" id="166011"/>
    <lineage>
        <taxon>Eukaryota</taxon>
        <taxon>Metazoa</taxon>
        <taxon>Ecdysozoa</taxon>
        <taxon>Nematoda</taxon>
        <taxon>Chromadorea</taxon>
        <taxon>Rhabditida</taxon>
        <taxon>Tylenchina</taxon>
        <taxon>Tylenchomorpha</taxon>
        <taxon>Sphaerularioidea</taxon>
        <taxon>Anguinidae</taxon>
        <taxon>Anguininae</taxon>
        <taxon>Ditylenchus</taxon>
    </lineage>
</organism>
<dbReference type="AlphaFoldDB" id="A0A915CQ01"/>
<protein>
    <submittedName>
        <fullName evidence="3">Uncharacterized protein</fullName>
    </submittedName>
</protein>
<dbReference type="WBParaSite" id="jg11359">
    <property type="protein sequence ID" value="jg11359"/>
    <property type="gene ID" value="jg11359"/>
</dbReference>
<sequence>MAGSILVVSLTTKECNGVLSTFGRSGEMEDDGDEGLHNPENPRRPIVYYHDINGDIILDGRMEYTEIFDVNYPRTWSMCDQDSGLIVCWAKQDESIEVPPAPSHPDVRLNNVLETCNGMQGLMFTTQKSVDGTSSKFRIDTVWNNTYLFDIPEGKKCFNVFLNWRRKRDSNIRWTLNNQMEASISKYIESPDGLALEASLDTNIRIKKSNNASDFVKLEDEEIQMWARTNKYLFTVPFLASGSGPCCNLKAKLMGREYPNATLSGRPS</sequence>
<reference evidence="3" key="1">
    <citation type="submission" date="2022-11" db="UniProtKB">
        <authorList>
            <consortium name="WormBaseParasite"/>
        </authorList>
    </citation>
    <scope>IDENTIFICATION</scope>
</reference>
<keyword evidence="2" id="KW-1185">Reference proteome</keyword>
<evidence type="ECO:0000313" key="3">
    <source>
        <dbReference type="WBParaSite" id="jg11359"/>
    </source>
</evidence>
<proteinExistence type="predicted"/>
<accession>A0A915CQ01</accession>